<dbReference type="SUPFAM" id="SSF53213">
    <property type="entry name" value="LigB-like"/>
    <property type="match status" value="1"/>
</dbReference>
<accession>A0AA41U3T7</accession>
<dbReference type="RefSeq" id="WP_235057838.1">
    <property type="nucleotide sequence ID" value="NZ_JAKFHA010000043.1"/>
</dbReference>
<evidence type="ECO:0000313" key="2">
    <source>
        <dbReference type="Proteomes" id="UP001165378"/>
    </source>
</evidence>
<reference evidence="1" key="1">
    <citation type="submission" date="2022-01" db="EMBL/GenBank/DDBJ databases">
        <title>Genome-Based Taxonomic Classification of the Phylum Actinobacteria.</title>
        <authorList>
            <person name="Gao Y."/>
        </authorList>
    </citation>
    <scope>NUCLEOTIDE SEQUENCE</scope>
    <source>
        <strain evidence="1">KLBMP 8922</strain>
    </source>
</reference>
<name>A0AA41U3T7_9ACTN</name>
<keyword evidence="2" id="KW-1185">Reference proteome</keyword>
<sequence>MLVAAAVCPHPPLIVPELAAGAAGELDALRRACDAAVAALADARPDRVVVVGTGPESADFAKGGTGSFAPFGVDLAVRLGEGGTGDGTERLPESLAVGAWLLARTPVGVPVSGLAVAAGADAADCLASGAELAAGDERIALLVLGDGSACRTEKAPGYLDARAEAYDAAIAAALGGADVLALAGLDPELADQLWVAGRAAWQVLAGAADGAGLTGTLTYEDAPYGVGYFVAVWR</sequence>
<dbReference type="EMBL" id="JAKFHA010000043">
    <property type="protein sequence ID" value="MCF2533068.1"/>
    <property type="molecule type" value="Genomic_DNA"/>
</dbReference>
<protein>
    <recommendedName>
        <fullName evidence="3">Catalytic LigB subunit of aromatic ring-opening dioxygenase</fullName>
    </recommendedName>
</protein>
<organism evidence="1 2">
    <name type="scientific">Yinghuangia soli</name>
    <dbReference type="NCBI Taxonomy" id="2908204"/>
    <lineage>
        <taxon>Bacteria</taxon>
        <taxon>Bacillati</taxon>
        <taxon>Actinomycetota</taxon>
        <taxon>Actinomycetes</taxon>
        <taxon>Kitasatosporales</taxon>
        <taxon>Streptomycetaceae</taxon>
        <taxon>Yinghuangia</taxon>
    </lineage>
</organism>
<comment type="caution">
    <text evidence="1">The sequence shown here is derived from an EMBL/GenBank/DDBJ whole genome shotgun (WGS) entry which is preliminary data.</text>
</comment>
<dbReference type="Proteomes" id="UP001165378">
    <property type="component" value="Unassembled WGS sequence"/>
</dbReference>
<dbReference type="Gene3D" id="3.40.830.10">
    <property type="entry name" value="LigB-like"/>
    <property type="match status" value="1"/>
</dbReference>
<proteinExistence type="predicted"/>
<dbReference type="AlphaFoldDB" id="A0AA41U3T7"/>
<gene>
    <name evidence="1" type="ORF">LZ495_38450</name>
</gene>
<evidence type="ECO:0008006" key="3">
    <source>
        <dbReference type="Google" id="ProtNLM"/>
    </source>
</evidence>
<evidence type="ECO:0000313" key="1">
    <source>
        <dbReference type="EMBL" id="MCF2533068.1"/>
    </source>
</evidence>